<dbReference type="GO" id="GO:0005856">
    <property type="term" value="C:cytoskeleton"/>
    <property type="evidence" value="ECO:0007669"/>
    <property type="project" value="TreeGrafter"/>
</dbReference>
<dbReference type="Proteomes" id="UP000472275">
    <property type="component" value="Chromosome 5"/>
</dbReference>
<evidence type="ECO:0000313" key="2">
    <source>
        <dbReference type="Proteomes" id="UP000472275"/>
    </source>
</evidence>
<protein>
    <recommendedName>
        <fullName evidence="3">Outer dense fiber of sperm tails 3</fullName>
    </recommendedName>
</protein>
<evidence type="ECO:0000313" key="1">
    <source>
        <dbReference type="Ensembl" id="ENSACCP00020001421.1"/>
    </source>
</evidence>
<accession>A0A663DNG9</accession>
<dbReference type="InterPro" id="IPR051291">
    <property type="entry name" value="CIMAP"/>
</dbReference>
<dbReference type="AlphaFoldDB" id="A0A663DNG9"/>
<dbReference type="Ensembl" id="ENSACCT00020001468.1">
    <property type="protein sequence ID" value="ENSACCP00020001421.1"/>
    <property type="gene ID" value="ENSACCG00020001000.1"/>
</dbReference>
<organism evidence="1 2">
    <name type="scientific">Aquila chrysaetos chrysaetos</name>
    <dbReference type="NCBI Taxonomy" id="223781"/>
    <lineage>
        <taxon>Eukaryota</taxon>
        <taxon>Metazoa</taxon>
        <taxon>Chordata</taxon>
        <taxon>Craniata</taxon>
        <taxon>Vertebrata</taxon>
        <taxon>Euteleostomi</taxon>
        <taxon>Archelosauria</taxon>
        <taxon>Archosauria</taxon>
        <taxon>Dinosauria</taxon>
        <taxon>Saurischia</taxon>
        <taxon>Theropoda</taxon>
        <taxon>Coelurosauria</taxon>
        <taxon>Aves</taxon>
        <taxon>Neognathae</taxon>
        <taxon>Neoaves</taxon>
        <taxon>Telluraves</taxon>
        <taxon>Accipitrimorphae</taxon>
        <taxon>Accipitriformes</taxon>
        <taxon>Accipitridae</taxon>
        <taxon>Accipitrinae</taxon>
        <taxon>Aquila</taxon>
    </lineage>
</organism>
<evidence type="ECO:0008006" key="3">
    <source>
        <dbReference type="Google" id="ProtNLM"/>
    </source>
</evidence>
<proteinExistence type="predicted"/>
<sequence>MAFRHKAVKTNEHPGPGTYTLPRLAGPNTAYTHASPCYSMKGKSKHNGFAEDLSKTPGPAAFPKVELDIYKKRAPMYTKGAKSRIGGDKTVKPGPADYCLGEVRQPARLSSSALQQPALKHLPLPTGLLRTHDHLTGVINRRTAGLLPYLGPKPSRGRPKNTSLPLSLAQTFSADTHSHITSSSGGHTAAEGTSQEQTFLMHWGSAGRAGASSKVWLELEGLWTWSKCQCQLSSSHELALLGGVGMCPGFSWDRVNCIPSSWYSAMFFSSVCEEC</sequence>
<name>A0A663DNG9_AQUCH</name>
<dbReference type="InterPro" id="IPR010736">
    <property type="entry name" value="SHIPPO-rpt"/>
</dbReference>
<dbReference type="PANTHER" id="PTHR21580:SF28">
    <property type="entry name" value="BOREALIN N-TERMINAL DOMAIN-CONTAINING PROTEIN-RELATED"/>
    <property type="match status" value="1"/>
</dbReference>
<keyword evidence="2" id="KW-1185">Reference proteome</keyword>
<dbReference type="GeneTree" id="ENSGT01110000268106"/>
<reference evidence="1" key="1">
    <citation type="submission" date="2025-08" db="UniProtKB">
        <authorList>
            <consortium name="Ensembl"/>
        </authorList>
    </citation>
    <scope>IDENTIFICATION</scope>
</reference>
<reference evidence="1" key="2">
    <citation type="submission" date="2025-09" db="UniProtKB">
        <authorList>
            <consortium name="Ensembl"/>
        </authorList>
    </citation>
    <scope>IDENTIFICATION</scope>
</reference>
<dbReference type="InParanoid" id="A0A663DNG9"/>
<dbReference type="Pfam" id="PF07004">
    <property type="entry name" value="SHIPPO-rpt"/>
    <property type="match status" value="1"/>
</dbReference>
<dbReference type="PANTHER" id="PTHR21580">
    <property type="entry name" value="SHIPPO-1-RELATED"/>
    <property type="match status" value="1"/>
</dbReference>